<feature type="transmembrane region" description="Helical" evidence="1">
    <location>
        <begin position="195"/>
        <end position="216"/>
    </location>
</feature>
<feature type="transmembrane region" description="Helical" evidence="1">
    <location>
        <begin position="12"/>
        <end position="29"/>
    </location>
</feature>
<dbReference type="InterPro" id="IPR050879">
    <property type="entry name" value="Acyltransferase_3"/>
</dbReference>
<comment type="caution">
    <text evidence="4">The sequence shown here is derived from an EMBL/GenBank/DDBJ whole genome shotgun (WGS) entry which is preliminary data.</text>
</comment>
<dbReference type="Proteomes" id="UP000477739">
    <property type="component" value="Unassembled WGS sequence"/>
</dbReference>
<dbReference type="AlphaFoldDB" id="A0A6L6IRH1"/>
<feature type="transmembrane region" description="Helical" evidence="1">
    <location>
        <begin position="35"/>
        <end position="54"/>
    </location>
</feature>
<sequence length="660" mass="74961">MGLGMKYRNDIDGLRAIAVMLVIVFHAGLSVFPAGFIGVDVFFVISGFLIANIIKNGIEQKAFSFTQFYLRRVWRLLPAMVTMILFAFVLASIFYLPADYAPFLKSVKQTFLIVSNRYFGKETSAYAAPDADSMLLLHTWSLSVEWQWYLIFPLAYYLLQKKVSNRSIMLCAPVLTLIALSITFHYTTAQPTKTYYFFASRLFEFLIGVSACLFMPKLQSLKLIIKNLLSLFSLGGIVYIAVQNGVIDGYPNGYTLAVAVFTAALIITGTDHKSLVNRVLSTPPLVYIGKTSYSLYLFHWPVFAVLHYIGYNGLIWRSGGIAVSVVLALGCYHLIETPLRKPRYGLLKTIALLIIAPLLFIIVFTSISKRFDEFSYIRFGSELYRINHTLESANLKQRQRCMNTNVTGTNVECTVGYASSHKKALLMGDSHANQYWNFFDIMGKDAHILVDMKATSLCLATPEVYHADLYLKEGYYYKTCHDNVEQYYKQIKSKKYDYVIIAQVWPNYANFSVRSKLDEKSTPDNSIKEIGVSTEKGIRLIIESGATPVLINTMQPMPDNYLTCFYEHFKTRGKYVHNDCNQDSRPARVAWVEQLFSNLKDKYPSLVIIDPKDVQCPNGVCKAEINGIPLYRDVGHLNDYATRMLGQEYLEKIGNPFKLQ</sequence>
<protein>
    <submittedName>
        <fullName evidence="4">Acyltransferase family protein</fullName>
    </submittedName>
</protein>
<feature type="transmembrane region" description="Helical" evidence="1">
    <location>
        <begin position="253"/>
        <end position="270"/>
    </location>
</feature>
<feature type="transmembrane region" description="Helical" evidence="1">
    <location>
        <begin position="168"/>
        <end position="189"/>
    </location>
</feature>
<proteinExistence type="predicted"/>
<accession>A0A6L6IRH1</accession>
<dbReference type="PANTHER" id="PTHR23028">
    <property type="entry name" value="ACETYLTRANSFERASE"/>
    <property type="match status" value="1"/>
</dbReference>
<feature type="transmembrane region" description="Helical" evidence="1">
    <location>
        <begin position="347"/>
        <end position="367"/>
    </location>
</feature>
<feature type="domain" description="SGNH" evidence="3">
    <location>
        <begin position="411"/>
        <end position="650"/>
    </location>
</feature>
<evidence type="ECO:0000259" key="2">
    <source>
        <dbReference type="Pfam" id="PF01757"/>
    </source>
</evidence>
<gene>
    <name evidence="4" type="ORF">GJV78_20250</name>
</gene>
<keyword evidence="4" id="KW-0808">Transferase</keyword>
<feature type="transmembrane region" description="Helical" evidence="1">
    <location>
        <begin position="315"/>
        <end position="335"/>
    </location>
</feature>
<name>A0A6L6IRH1_9ENTR</name>
<dbReference type="Pfam" id="PF19040">
    <property type="entry name" value="SGNH"/>
    <property type="match status" value="1"/>
</dbReference>
<evidence type="ECO:0000313" key="4">
    <source>
        <dbReference type="EMBL" id="MTH48537.1"/>
    </source>
</evidence>
<feature type="transmembrane region" description="Helical" evidence="1">
    <location>
        <begin position="228"/>
        <end position="247"/>
    </location>
</feature>
<dbReference type="InterPro" id="IPR043968">
    <property type="entry name" value="SGNH"/>
</dbReference>
<dbReference type="Pfam" id="PF01757">
    <property type="entry name" value="Acyl_transf_3"/>
    <property type="match status" value="1"/>
</dbReference>
<dbReference type="EMBL" id="WMJZ01000043">
    <property type="protein sequence ID" value="MTH48537.1"/>
    <property type="molecule type" value="Genomic_DNA"/>
</dbReference>
<evidence type="ECO:0000256" key="1">
    <source>
        <dbReference type="SAM" id="Phobius"/>
    </source>
</evidence>
<keyword evidence="1" id="KW-1133">Transmembrane helix</keyword>
<keyword evidence="1" id="KW-0472">Membrane</keyword>
<evidence type="ECO:0000259" key="3">
    <source>
        <dbReference type="Pfam" id="PF19040"/>
    </source>
</evidence>
<evidence type="ECO:0000313" key="5">
    <source>
        <dbReference type="Proteomes" id="UP000477739"/>
    </source>
</evidence>
<dbReference type="PANTHER" id="PTHR23028:SF53">
    <property type="entry name" value="ACYL_TRANSF_3 DOMAIN-CONTAINING PROTEIN"/>
    <property type="match status" value="1"/>
</dbReference>
<dbReference type="GO" id="GO:0016747">
    <property type="term" value="F:acyltransferase activity, transferring groups other than amino-acyl groups"/>
    <property type="evidence" value="ECO:0007669"/>
    <property type="project" value="InterPro"/>
</dbReference>
<dbReference type="OrthoDB" id="9767863at2"/>
<feature type="domain" description="Acyltransferase 3" evidence="2">
    <location>
        <begin position="9"/>
        <end position="330"/>
    </location>
</feature>
<feature type="transmembrane region" description="Helical" evidence="1">
    <location>
        <begin position="140"/>
        <end position="159"/>
    </location>
</feature>
<keyword evidence="1" id="KW-0812">Transmembrane</keyword>
<reference evidence="4 5" key="1">
    <citation type="submission" date="2019-11" db="EMBL/GenBank/DDBJ databases">
        <title>Escherichia alba sp. nov. isolated from the gut of plastic-eating superworms Zophobas atratus.</title>
        <authorList>
            <person name="Yang Y."/>
        </authorList>
    </citation>
    <scope>NUCLEOTIDE SEQUENCE [LARGE SCALE GENOMIC DNA]</scope>
    <source>
        <strain evidence="5">BIT-B35</strain>
    </source>
</reference>
<keyword evidence="4" id="KW-0012">Acyltransferase</keyword>
<keyword evidence="5" id="KW-1185">Reference proteome</keyword>
<feature type="transmembrane region" description="Helical" evidence="1">
    <location>
        <begin position="74"/>
        <end position="96"/>
    </location>
</feature>
<organism evidence="4 5">
    <name type="scientific">Intestinirhabdus alba</name>
    <dbReference type="NCBI Taxonomy" id="2899544"/>
    <lineage>
        <taxon>Bacteria</taxon>
        <taxon>Pseudomonadati</taxon>
        <taxon>Pseudomonadota</taxon>
        <taxon>Gammaproteobacteria</taxon>
        <taxon>Enterobacterales</taxon>
        <taxon>Enterobacteriaceae</taxon>
        <taxon>Intestinirhabdus</taxon>
    </lineage>
</organism>
<dbReference type="GO" id="GO:0016020">
    <property type="term" value="C:membrane"/>
    <property type="evidence" value="ECO:0007669"/>
    <property type="project" value="TreeGrafter"/>
</dbReference>
<dbReference type="GO" id="GO:0009103">
    <property type="term" value="P:lipopolysaccharide biosynthetic process"/>
    <property type="evidence" value="ECO:0007669"/>
    <property type="project" value="TreeGrafter"/>
</dbReference>
<dbReference type="InterPro" id="IPR002656">
    <property type="entry name" value="Acyl_transf_3_dom"/>
</dbReference>